<evidence type="ECO:0000256" key="1">
    <source>
        <dbReference type="SAM" id="MobiDB-lite"/>
    </source>
</evidence>
<comment type="caution">
    <text evidence="2">The sequence shown here is derived from an EMBL/GenBank/DDBJ whole genome shotgun (WGS) entry which is preliminary data.</text>
</comment>
<dbReference type="EMBL" id="VSRR010000462">
    <property type="protein sequence ID" value="MPC15898.1"/>
    <property type="molecule type" value="Genomic_DNA"/>
</dbReference>
<accession>A0A5B7D327</accession>
<gene>
    <name evidence="2" type="ORF">E2C01_008703</name>
</gene>
<feature type="compositionally biased region" description="Low complexity" evidence="1">
    <location>
        <begin position="29"/>
        <end position="38"/>
    </location>
</feature>
<reference evidence="2 3" key="1">
    <citation type="submission" date="2019-05" db="EMBL/GenBank/DDBJ databases">
        <title>Another draft genome of Portunus trituberculatus and its Hox gene families provides insights of decapod evolution.</title>
        <authorList>
            <person name="Jeong J.-H."/>
            <person name="Song I."/>
            <person name="Kim S."/>
            <person name="Choi T."/>
            <person name="Kim D."/>
            <person name="Ryu S."/>
            <person name="Kim W."/>
        </authorList>
    </citation>
    <scope>NUCLEOTIDE SEQUENCE [LARGE SCALE GENOMIC DNA]</scope>
    <source>
        <tissue evidence="2">Muscle</tissue>
    </source>
</reference>
<dbReference type="AlphaFoldDB" id="A0A5B7D327"/>
<dbReference type="Proteomes" id="UP000324222">
    <property type="component" value="Unassembled WGS sequence"/>
</dbReference>
<feature type="region of interest" description="Disordered" evidence="1">
    <location>
        <begin position="116"/>
        <end position="151"/>
    </location>
</feature>
<organism evidence="2 3">
    <name type="scientific">Portunus trituberculatus</name>
    <name type="common">Swimming crab</name>
    <name type="synonym">Neptunus trituberculatus</name>
    <dbReference type="NCBI Taxonomy" id="210409"/>
    <lineage>
        <taxon>Eukaryota</taxon>
        <taxon>Metazoa</taxon>
        <taxon>Ecdysozoa</taxon>
        <taxon>Arthropoda</taxon>
        <taxon>Crustacea</taxon>
        <taxon>Multicrustacea</taxon>
        <taxon>Malacostraca</taxon>
        <taxon>Eumalacostraca</taxon>
        <taxon>Eucarida</taxon>
        <taxon>Decapoda</taxon>
        <taxon>Pleocyemata</taxon>
        <taxon>Brachyura</taxon>
        <taxon>Eubrachyura</taxon>
        <taxon>Portunoidea</taxon>
        <taxon>Portunidae</taxon>
        <taxon>Portuninae</taxon>
        <taxon>Portunus</taxon>
    </lineage>
</organism>
<sequence length="171" mass="18494">MLTNLNNDNNNDKARGSPPAASGAKNTFLSSSSLSLPSGKTHPCPEFLLPPSSGETVSSPQSFFFLPLPPSHLGRRSETQYTVPKVPPLFFLPGRTDVAALPCLGSLCVVSFPSCPSRRHQEQRGTERSALGPKSPPRRTPSLGHYHHAQGGSRLEHTSCLNLRYYSVTLT</sequence>
<evidence type="ECO:0000313" key="2">
    <source>
        <dbReference type="EMBL" id="MPC15898.1"/>
    </source>
</evidence>
<feature type="region of interest" description="Disordered" evidence="1">
    <location>
        <begin position="1"/>
        <end position="40"/>
    </location>
</feature>
<keyword evidence="3" id="KW-1185">Reference proteome</keyword>
<name>A0A5B7D327_PORTR</name>
<protein>
    <submittedName>
        <fullName evidence="2">Uncharacterized protein</fullName>
    </submittedName>
</protein>
<evidence type="ECO:0000313" key="3">
    <source>
        <dbReference type="Proteomes" id="UP000324222"/>
    </source>
</evidence>
<proteinExistence type="predicted"/>